<reference evidence="1 2" key="1">
    <citation type="submission" date="2024-07" db="EMBL/GenBank/DDBJ databases">
        <authorList>
            <person name="Akdeniz Z."/>
        </authorList>
    </citation>
    <scope>NUCLEOTIDE SEQUENCE [LARGE SCALE GENOMIC DNA]</scope>
</reference>
<comment type="caution">
    <text evidence="1">The sequence shown here is derived from an EMBL/GenBank/DDBJ whole genome shotgun (WGS) entry which is preliminary data.</text>
</comment>
<sequence length="107" mass="11598">MQYSEKALSYFKKEPYKLSCCQAVIAGCTSLDNPLIKECAKYGGGNAPEGLCGAAYAMKLLKPDIEDSLTDKFRKEAGACQCKEIRANGQTSCSNCVKIACDILQNE</sequence>
<gene>
    <name evidence="1" type="ORF">HINF_LOCUS11798</name>
</gene>
<dbReference type="Proteomes" id="UP001642409">
    <property type="component" value="Unassembled WGS sequence"/>
</dbReference>
<protein>
    <recommendedName>
        <fullName evidence="3">Redox-active protein (C_GCAxxG_C_C)</fullName>
    </recommendedName>
</protein>
<accession>A0ABP1HC17</accession>
<dbReference type="PROSITE" id="PS51257">
    <property type="entry name" value="PROKAR_LIPOPROTEIN"/>
    <property type="match status" value="1"/>
</dbReference>
<evidence type="ECO:0000313" key="1">
    <source>
        <dbReference type="EMBL" id="CAL5990966.1"/>
    </source>
</evidence>
<dbReference type="EMBL" id="CAXDID020000026">
    <property type="protein sequence ID" value="CAL5990966.1"/>
    <property type="molecule type" value="Genomic_DNA"/>
</dbReference>
<name>A0ABP1HC17_9EUKA</name>
<keyword evidence="2" id="KW-1185">Reference proteome</keyword>
<evidence type="ECO:0008006" key="3">
    <source>
        <dbReference type="Google" id="ProtNLM"/>
    </source>
</evidence>
<proteinExistence type="predicted"/>
<evidence type="ECO:0000313" key="2">
    <source>
        <dbReference type="Proteomes" id="UP001642409"/>
    </source>
</evidence>
<organism evidence="1 2">
    <name type="scientific">Hexamita inflata</name>
    <dbReference type="NCBI Taxonomy" id="28002"/>
    <lineage>
        <taxon>Eukaryota</taxon>
        <taxon>Metamonada</taxon>
        <taxon>Diplomonadida</taxon>
        <taxon>Hexamitidae</taxon>
        <taxon>Hexamitinae</taxon>
        <taxon>Hexamita</taxon>
    </lineage>
</organism>